<dbReference type="InterPro" id="IPR050971">
    <property type="entry name" value="Cadherin-domain_protein"/>
</dbReference>
<evidence type="ECO:0000256" key="5">
    <source>
        <dbReference type="ARBA" id="ARBA00022889"/>
    </source>
</evidence>
<evidence type="ECO:0000313" key="13">
    <source>
        <dbReference type="Proteomes" id="UP000001292"/>
    </source>
</evidence>
<name>B4HEK5_DROSE</name>
<evidence type="ECO:0000256" key="7">
    <source>
        <dbReference type="ARBA" id="ARBA00023136"/>
    </source>
</evidence>
<keyword evidence="6 10" id="KW-1133">Transmembrane helix</keyword>
<evidence type="ECO:0000256" key="4">
    <source>
        <dbReference type="ARBA" id="ARBA00022837"/>
    </source>
</evidence>
<dbReference type="InterPro" id="IPR020894">
    <property type="entry name" value="Cadherin_CS"/>
</dbReference>
<dbReference type="CDD" id="cd11304">
    <property type="entry name" value="Cadherin_repeat"/>
    <property type="match status" value="1"/>
</dbReference>
<dbReference type="PROSITE" id="PS50268">
    <property type="entry name" value="CADHERIN_2"/>
    <property type="match status" value="1"/>
</dbReference>
<feature type="compositionally biased region" description="Polar residues" evidence="9">
    <location>
        <begin position="46"/>
        <end position="56"/>
    </location>
</feature>
<dbReference type="STRING" id="7238.B4HEK5"/>
<evidence type="ECO:0000256" key="2">
    <source>
        <dbReference type="ARBA" id="ARBA00022692"/>
    </source>
</evidence>
<feature type="region of interest" description="Disordered" evidence="9">
    <location>
        <begin position="32"/>
        <end position="64"/>
    </location>
</feature>
<feature type="transmembrane region" description="Helical" evidence="10">
    <location>
        <begin position="310"/>
        <end position="334"/>
    </location>
</feature>
<dbReference type="SUPFAM" id="SSF49313">
    <property type="entry name" value="Cadherin-like"/>
    <property type="match status" value="1"/>
</dbReference>
<evidence type="ECO:0000256" key="10">
    <source>
        <dbReference type="SAM" id="Phobius"/>
    </source>
</evidence>
<accession>B4HEK5</accession>
<keyword evidence="3" id="KW-0677">Repeat</keyword>
<dbReference type="PhylomeDB" id="B4HEK5"/>
<feature type="domain" description="Cadherin" evidence="11">
    <location>
        <begin position="90"/>
        <end position="204"/>
    </location>
</feature>
<evidence type="ECO:0000313" key="12">
    <source>
        <dbReference type="EMBL" id="EDW42162.1"/>
    </source>
</evidence>
<evidence type="ECO:0000256" key="3">
    <source>
        <dbReference type="ARBA" id="ARBA00022737"/>
    </source>
</evidence>
<keyword evidence="4 8" id="KW-0106">Calcium</keyword>
<dbReference type="InterPro" id="IPR015919">
    <property type="entry name" value="Cadherin-like_sf"/>
</dbReference>
<gene>
    <name evidence="12" type="primary">Dsec\GM24176</name>
    <name evidence="12" type="ORF">Dsec_GM24176</name>
</gene>
<comment type="subcellular location">
    <subcellularLocation>
        <location evidence="1">Membrane</location>
    </subcellularLocation>
</comment>
<sequence length="465" mass="52643">MGIEINNRLGGIVHNQQLGYDRFKHYRQLRSTESNEYGPEDAEMSSYETYDSSQEDPTGGLATAHPELDSTVIKVKVRVLDINDNPPRFRSKIFTGGITTNADFGLKFMRVEATDADEGENGRIGYYQVGEIRQTLSEGLENVRKAPFLLDQETGEVQLNFDPQKGMKGYFDFVVLANDTSGMKDVAHVFIYLLREDQKVRFVFRLQPDELRSRVDSFRDTLSNITESIVNIDEIKVHENKDGSVDKTKTDLYMHLVEREDNSIYEVSEVLKLIDSHIESLNGLFKELNVLDTQAAEAQLLTAGPSRGPLFVWLVFTNLFLATLLVVTIALCASQRNGYRRQLRAAKVNIFRGHSSMSLQNAQEPATRVPNTNKHSVQGSNPIWLKGYDNEWFKSEESGSIGGHDSLDDNFLAVATQDMHETLKGTAKLFNNSNDLNRHFNLYNQIDKMTNNAQILARKLETTEL</sequence>
<dbReference type="Gene3D" id="2.60.40.60">
    <property type="entry name" value="Cadherins"/>
    <property type="match status" value="1"/>
</dbReference>
<proteinExistence type="predicted"/>
<dbReference type="PROSITE" id="PS00232">
    <property type="entry name" value="CADHERIN_1"/>
    <property type="match status" value="1"/>
</dbReference>
<dbReference type="OMA" id="FAVEANM"/>
<evidence type="ECO:0000256" key="8">
    <source>
        <dbReference type="PROSITE-ProRule" id="PRU00043"/>
    </source>
</evidence>
<evidence type="ECO:0000256" key="9">
    <source>
        <dbReference type="SAM" id="MobiDB-lite"/>
    </source>
</evidence>
<dbReference type="GO" id="GO:0005886">
    <property type="term" value="C:plasma membrane"/>
    <property type="evidence" value="ECO:0007669"/>
    <property type="project" value="InterPro"/>
</dbReference>
<protein>
    <submittedName>
        <fullName evidence="12">GM24176</fullName>
    </submittedName>
</protein>
<dbReference type="FunFam" id="2.60.40.60:FF:000306">
    <property type="entry name" value="Cadherin 23"/>
    <property type="match status" value="1"/>
</dbReference>
<keyword evidence="5" id="KW-0130">Cell adhesion</keyword>
<dbReference type="PANTHER" id="PTHR24025:SF31">
    <property type="entry name" value="NEURAL-CADHERIN"/>
    <property type="match status" value="1"/>
</dbReference>
<dbReference type="GO" id="GO:0005911">
    <property type="term" value="C:cell-cell junction"/>
    <property type="evidence" value="ECO:0007669"/>
    <property type="project" value="TreeGrafter"/>
</dbReference>
<dbReference type="GO" id="GO:0005509">
    <property type="term" value="F:calcium ion binding"/>
    <property type="evidence" value="ECO:0007669"/>
    <property type="project" value="UniProtKB-UniRule"/>
</dbReference>
<evidence type="ECO:0000256" key="6">
    <source>
        <dbReference type="ARBA" id="ARBA00022989"/>
    </source>
</evidence>
<dbReference type="EMBL" id="CH480815">
    <property type="protein sequence ID" value="EDW42162.1"/>
    <property type="molecule type" value="Genomic_DNA"/>
</dbReference>
<keyword evidence="2 10" id="KW-0812">Transmembrane</keyword>
<reference evidence="12 13" key="1">
    <citation type="journal article" date="2007" name="Nature">
        <title>Evolution of genes and genomes on the Drosophila phylogeny.</title>
        <authorList>
            <consortium name="Drosophila 12 Genomes Consortium"/>
            <person name="Clark A.G."/>
            <person name="Eisen M.B."/>
            <person name="Smith D.R."/>
            <person name="Bergman C.M."/>
            <person name="Oliver B."/>
            <person name="Markow T.A."/>
            <person name="Kaufman T.C."/>
            <person name="Kellis M."/>
            <person name="Gelbart W."/>
            <person name="Iyer V.N."/>
            <person name="Pollard D.A."/>
            <person name="Sackton T.B."/>
            <person name="Larracuente A.M."/>
            <person name="Singh N.D."/>
            <person name="Abad J.P."/>
            <person name="Abt D.N."/>
            <person name="Adryan B."/>
            <person name="Aguade M."/>
            <person name="Akashi H."/>
            <person name="Anderson W.W."/>
            <person name="Aquadro C.F."/>
            <person name="Ardell D.H."/>
            <person name="Arguello R."/>
            <person name="Artieri C.G."/>
            <person name="Barbash D.A."/>
            <person name="Barker D."/>
            <person name="Barsanti P."/>
            <person name="Batterham P."/>
            <person name="Batzoglou S."/>
            <person name="Begun D."/>
            <person name="Bhutkar A."/>
            <person name="Blanco E."/>
            <person name="Bosak S.A."/>
            <person name="Bradley R.K."/>
            <person name="Brand A.D."/>
            <person name="Brent M.R."/>
            <person name="Brooks A.N."/>
            <person name="Brown R.H."/>
            <person name="Butlin R.K."/>
            <person name="Caggese C."/>
            <person name="Calvi B.R."/>
            <person name="Bernardo de Carvalho A."/>
            <person name="Caspi A."/>
            <person name="Castrezana S."/>
            <person name="Celniker S.E."/>
            <person name="Chang J.L."/>
            <person name="Chapple C."/>
            <person name="Chatterji S."/>
            <person name="Chinwalla A."/>
            <person name="Civetta A."/>
            <person name="Clifton S.W."/>
            <person name="Comeron J.M."/>
            <person name="Costello J.C."/>
            <person name="Coyne J.A."/>
            <person name="Daub J."/>
            <person name="David R.G."/>
            <person name="Delcher A.L."/>
            <person name="Delehaunty K."/>
            <person name="Do C.B."/>
            <person name="Ebling H."/>
            <person name="Edwards K."/>
            <person name="Eickbush T."/>
            <person name="Evans J.D."/>
            <person name="Filipski A."/>
            <person name="Findeiss S."/>
            <person name="Freyhult E."/>
            <person name="Fulton L."/>
            <person name="Fulton R."/>
            <person name="Garcia A.C."/>
            <person name="Gardiner A."/>
            <person name="Garfield D.A."/>
            <person name="Garvin B.E."/>
            <person name="Gibson G."/>
            <person name="Gilbert D."/>
            <person name="Gnerre S."/>
            <person name="Godfrey J."/>
            <person name="Good R."/>
            <person name="Gotea V."/>
            <person name="Gravely B."/>
            <person name="Greenberg A.J."/>
            <person name="Griffiths-Jones S."/>
            <person name="Gross S."/>
            <person name="Guigo R."/>
            <person name="Gustafson E.A."/>
            <person name="Haerty W."/>
            <person name="Hahn M.W."/>
            <person name="Halligan D.L."/>
            <person name="Halpern A.L."/>
            <person name="Halter G.M."/>
            <person name="Han M.V."/>
            <person name="Heger A."/>
            <person name="Hillier L."/>
            <person name="Hinrichs A.S."/>
            <person name="Holmes I."/>
            <person name="Hoskins R.A."/>
            <person name="Hubisz M.J."/>
            <person name="Hultmark D."/>
            <person name="Huntley M.A."/>
            <person name="Jaffe D.B."/>
            <person name="Jagadeeshan S."/>
            <person name="Jeck W.R."/>
            <person name="Johnson J."/>
            <person name="Jones C.D."/>
            <person name="Jordan W.C."/>
            <person name="Karpen G.H."/>
            <person name="Kataoka E."/>
            <person name="Keightley P.D."/>
            <person name="Kheradpour P."/>
            <person name="Kirkness E.F."/>
            <person name="Koerich L.B."/>
            <person name="Kristiansen K."/>
            <person name="Kudrna D."/>
            <person name="Kulathinal R.J."/>
            <person name="Kumar S."/>
            <person name="Kwok R."/>
            <person name="Lander E."/>
            <person name="Langley C.H."/>
            <person name="Lapoint R."/>
            <person name="Lazzaro B.P."/>
            <person name="Lee S.J."/>
            <person name="Levesque L."/>
            <person name="Li R."/>
            <person name="Lin C.F."/>
            <person name="Lin M.F."/>
            <person name="Lindblad-Toh K."/>
            <person name="Llopart A."/>
            <person name="Long M."/>
            <person name="Low L."/>
            <person name="Lozovsky E."/>
            <person name="Lu J."/>
            <person name="Luo M."/>
            <person name="Machado C.A."/>
            <person name="Makalowski W."/>
            <person name="Marzo M."/>
            <person name="Matsuda M."/>
            <person name="Matzkin L."/>
            <person name="McAllister B."/>
            <person name="McBride C.S."/>
            <person name="McKernan B."/>
            <person name="McKernan K."/>
            <person name="Mendez-Lago M."/>
            <person name="Minx P."/>
            <person name="Mollenhauer M.U."/>
            <person name="Montooth K."/>
            <person name="Mount S.M."/>
            <person name="Mu X."/>
            <person name="Myers E."/>
            <person name="Negre B."/>
            <person name="Newfeld S."/>
            <person name="Nielsen R."/>
            <person name="Noor M.A."/>
            <person name="O'Grady P."/>
            <person name="Pachter L."/>
            <person name="Papaceit M."/>
            <person name="Parisi M.J."/>
            <person name="Parisi M."/>
            <person name="Parts L."/>
            <person name="Pedersen J.S."/>
            <person name="Pesole G."/>
            <person name="Phillippy A.M."/>
            <person name="Ponting C.P."/>
            <person name="Pop M."/>
            <person name="Porcelli D."/>
            <person name="Powell J.R."/>
            <person name="Prohaska S."/>
            <person name="Pruitt K."/>
            <person name="Puig M."/>
            <person name="Quesneville H."/>
            <person name="Ram K.R."/>
            <person name="Rand D."/>
            <person name="Rasmussen M.D."/>
            <person name="Reed L.K."/>
            <person name="Reenan R."/>
            <person name="Reily A."/>
            <person name="Remington K.A."/>
            <person name="Rieger T.T."/>
            <person name="Ritchie M.G."/>
            <person name="Robin C."/>
            <person name="Rogers Y.H."/>
            <person name="Rohde C."/>
            <person name="Rozas J."/>
            <person name="Rubenfield M.J."/>
            <person name="Ruiz A."/>
            <person name="Russo S."/>
            <person name="Salzberg S.L."/>
            <person name="Sanchez-Gracia A."/>
            <person name="Saranga D.J."/>
            <person name="Sato H."/>
            <person name="Schaeffer S.W."/>
            <person name="Schatz M.C."/>
            <person name="Schlenke T."/>
            <person name="Schwartz R."/>
            <person name="Segarra C."/>
            <person name="Singh R.S."/>
            <person name="Sirot L."/>
            <person name="Sirota M."/>
            <person name="Sisneros N.B."/>
            <person name="Smith C.D."/>
            <person name="Smith T.F."/>
            <person name="Spieth J."/>
            <person name="Stage D.E."/>
            <person name="Stark A."/>
            <person name="Stephan W."/>
            <person name="Strausberg R.L."/>
            <person name="Strempel S."/>
            <person name="Sturgill D."/>
            <person name="Sutton G."/>
            <person name="Sutton G.G."/>
            <person name="Tao W."/>
            <person name="Teichmann S."/>
            <person name="Tobari Y.N."/>
            <person name="Tomimura Y."/>
            <person name="Tsolas J.M."/>
            <person name="Valente V.L."/>
            <person name="Venter E."/>
            <person name="Venter J.C."/>
            <person name="Vicario S."/>
            <person name="Vieira F.G."/>
            <person name="Vilella A.J."/>
            <person name="Villasante A."/>
            <person name="Walenz B."/>
            <person name="Wang J."/>
            <person name="Wasserman M."/>
            <person name="Watts T."/>
            <person name="Wilson D."/>
            <person name="Wilson R.K."/>
            <person name="Wing R.A."/>
            <person name="Wolfner M.F."/>
            <person name="Wong A."/>
            <person name="Wong G.K."/>
            <person name="Wu C.I."/>
            <person name="Wu G."/>
            <person name="Yamamoto D."/>
            <person name="Yang H.P."/>
            <person name="Yang S.P."/>
            <person name="Yorke J.A."/>
            <person name="Yoshida K."/>
            <person name="Zdobnov E."/>
            <person name="Zhang P."/>
            <person name="Zhang Y."/>
            <person name="Zimin A.V."/>
            <person name="Baldwin J."/>
            <person name="Abdouelleil A."/>
            <person name="Abdulkadir J."/>
            <person name="Abebe A."/>
            <person name="Abera B."/>
            <person name="Abreu J."/>
            <person name="Acer S.C."/>
            <person name="Aftuck L."/>
            <person name="Alexander A."/>
            <person name="An P."/>
            <person name="Anderson E."/>
            <person name="Anderson S."/>
            <person name="Arachi H."/>
            <person name="Azer M."/>
            <person name="Bachantsang P."/>
            <person name="Barry A."/>
            <person name="Bayul T."/>
            <person name="Berlin A."/>
            <person name="Bessette D."/>
            <person name="Bloom T."/>
            <person name="Blye J."/>
            <person name="Boguslavskiy L."/>
            <person name="Bonnet C."/>
            <person name="Boukhgalter B."/>
            <person name="Bourzgui I."/>
            <person name="Brown A."/>
            <person name="Cahill P."/>
            <person name="Channer S."/>
            <person name="Cheshatsang Y."/>
            <person name="Chuda L."/>
            <person name="Citroen M."/>
            <person name="Collymore A."/>
            <person name="Cooke P."/>
            <person name="Costello M."/>
            <person name="D'Aco K."/>
            <person name="Daza R."/>
            <person name="De Haan G."/>
            <person name="DeGray S."/>
            <person name="DeMaso C."/>
            <person name="Dhargay N."/>
            <person name="Dooley K."/>
            <person name="Dooley E."/>
            <person name="Doricent M."/>
            <person name="Dorje P."/>
            <person name="Dorjee K."/>
            <person name="Dupes A."/>
            <person name="Elong R."/>
            <person name="Falk J."/>
            <person name="Farina A."/>
            <person name="Faro S."/>
            <person name="Ferguson D."/>
            <person name="Fisher S."/>
            <person name="Foley C.D."/>
            <person name="Franke A."/>
            <person name="Friedrich D."/>
            <person name="Gadbois L."/>
            <person name="Gearin G."/>
            <person name="Gearin C.R."/>
            <person name="Giannoukos G."/>
            <person name="Goode T."/>
            <person name="Graham J."/>
            <person name="Grandbois E."/>
            <person name="Grewal S."/>
            <person name="Gyaltsen K."/>
            <person name="Hafez N."/>
            <person name="Hagos B."/>
            <person name="Hall J."/>
            <person name="Henson C."/>
            <person name="Hollinger A."/>
            <person name="Honan T."/>
            <person name="Huard M.D."/>
            <person name="Hughes L."/>
            <person name="Hurhula B."/>
            <person name="Husby M.E."/>
            <person name="Kamat A."/>
            <person name="Kanga B."/>
            <person name="Kashin S."/>
            <person name="Khazanovich D."/>
            <person name="Kisner P."/>
            <person name="Lance K."/>
            <person name="Lara M."/>
            <person name="Lee W."/>
            <person name="Lennon N."/>
            <person name="Letendre F."/>
            <person name="LeVine R."/>
            <person name="Lipovsky A."/>
            <person name="Liu X."/>
            <person name="Liu J."/>
            <person name="Liu S."/>
            <person name="Lokyitsang T."/>
            <person name="Lokyitsang Y."/>
            <person name="Lubonja R."/>
            <person name="Lui A."/>
            <person name="MacDonald P."/>
            <person name="Magnisalis V."/>
            <person name="Maru K."/>
            <person name="Matthews C."/>
            <person name="McCusker W."/>
            <person name="McDonough S."/>
            <person name="Mehta T."/>
            <person name="Meldrim J."/>
            <person name="Meneus L."/>
            <person name="Mihai O."/>
            <person name="Mihalev A."/>
            <person name="Mihova T."/>
            <person name="Mittelman R."/>
            <person name="Mlenga V."/>
            <person name="Montmayeur A."/>
            <person name="Mulrain L."/>
            <person name="Navidi A."/>
            <person name="Naylor J."/>
            <person name="Negash T."/>
            <person name="Nguyen T."/>
            <person name="Nguyen N."/>
            <person name="Nicol R."/>
            <person name="Norbu C."/>
            <person name="Norbu N."/>
            <person name="Novod N."/>
            <person name="O'Neill B."/>
            <person name="Osman S."/>
            <person name="Markiewicz E."/>
            <person name="Oyono O.L."/>
            <person name="Patti C."/>
            <person name="Phunkhang P."/>
            <person name="Pierre F."/>
            <person name="Priest M."/>
            <person name="Raghuraman S."/>
            <person name="Rege F."/>
            <person name="Reyes R."/>
            <person name="Rise C."/>
            <person name="Rogov P."/>
            <person name="Ross K."/>
            <person name="Ryan E."/>
            <person name="Settipalli S."/>
            <person name="Shea T."/>
            <person name="Sherpa N."/>
            <person name="Shi L."/>
            <person name="Shih D."/>
            <person name="Sparrow T."/>
            <person name="Spaulding J."/>
            <person name="Stalker J."/>
            <person name="Stange-Thomann N."/>
            <person name="Stavropoulos S."/>
            <person name="Stone C."/>
            <person name="Strader C."/>
            <person name="Tesfaye S."/>
            <person name="Thomson T."/>
            <person name="Thoulutsang Y."/>
            <person name="Thoulutsang D."/>
            <person name="Topham K."/>
            <person name="Topping I."/>
            <person name="Tsamla T."/>
            <person name="Vassiliev H."/>
            <person name="Vo A."/>
            <person name="Wangchuk T."/>
            <person name="Wangdi T."/>
            <person name="Weiand M."/>
            <person name="Wilkinson J."/>
            <person name="Wilson A."/>
            <person name="Yadav S."/>
            <person name="Young G."/>
            <person name="Yu Q."/>
            <person name="Zembek L."/>
            <person name="Zhong D."/>
            <person name="Zimmer A."/>
            <person name="Zwirko Z."/>
            <person name="Jaffe D.B."/>
            <person name="Alvarez P."/>
            <person name="Brockman W."/>
            <person name="Butler J."/>
            <person name="Chin C."/>
            <person name="Gnerre S."/>
            <person name="Grabherr M."/>
            <person name="Kleber M."/>
            <person name="Mauceli E."/>
            <person name="MacCallum I."/>
        </authorList>
    </citation>
    <scope>NUCLEOTIDE SEQUENCE [LARGE SCALE GENOMIC DNA]</scope>
    <source>
        <strain evidence="13">Rob3c / Tucson 14021-0248.25</strain>
    </source>
</reference>
<evidence type="ECO:0000259" key="11">
    <source>
        <dbReference type="PROSITE" id="PS50268"/>
    </source>
</evidence>
<keyword evidence="7 10" id="KW-0472">Membrane</keyword>
<dbReference type="GO" id="GO:0007156">
    <property type="term" value="P:homophilic cell adhesion via plasma membrane adhesion molecules"/>
    <property type="evidence" value="ECO:0007669"/>
    <property type="project" value="InterPro"/>
</dbReference>
<keyword evidence="13" id="KW-1185">Reference proteome</keyword>
<dbReference type="AlphaFoldDB" id="B4HEK5"/>
<dbReference type="Proteomes" id="UP000001292">
    <property type="component" value="Unassembled WGS sequence"/>
</dbReference>
<dbReference type="InterPro" id="IPR002126">
    <property type="entry name" value="Cadherin-like_dom"/>
</dbReference>
<dbReference type="PANTHER" id="PTHR24025">
    <property type="entry name" value="DESMOGLEIN FAMILY MEMBER"/>
    <property type="match status" value="1"/>
</dbReference>
<dbReference type="HOGENOM" id="CLU_588326_0_0_1"/>
<evidence type="ECO:0000256" key="1">
    <source>
        <dbReference type="ARBA" id="ARBA00004370"/>
    </source>
</evidence>
<dbReference type="GO" id="GO:0007424">
    <property type="term" value="P:open tracheal system development"/>
    <property type="evidence" value="ECO:0007669"/>
    <property type="project" value="EnsemblMetazoa"/>
</dbReference>
<organism evidence="13">
    <name type="scientific">Drosophila sechellia</name>
    <name type="common">Fruit fly</name>
    <dbReference type="NCBI Taxonomy" id="7238"/>
    <lineage>
        <taxon>Eukaryota</taxon>
        <taxon>Metazoa</taxon>
        <taxon>Ecdysozoa</taxon>
        <taxon>Arthropoda</taxon>
        <taxon>Hexapoda</taxon>
        <taxon>Insecta</taxon>
        <taxon>Pterygota</taxon>
        <taxon>Neoptera</taxon>
        <taxon>Endopterygota</taxon>
        <taxon>Diptera</taxon>
        <taxon>Brachycera</taxon>
        <taxon>Muscomorpha</taxon>
        <taxon>Ephydroidea</taxon>
        <taxon>Drosophilidae</taxon>
        <taxon>Drosophila</taxon>
        <taxon>Sophophora</taxon>
    </lineage>
</organism>